<dbReference type="Pfam" id="PF02557">
    <property type="entry name" value="VanY"/>
    <property type="match status" value="1"/>
</dbReference>
<reference evidence="2 3" key="1">
    <citation type="submission" date="2014-07" db="EMBL/GenBank/DDBJ databases">
        <authorList>
            <person name="McCorrison J."/>
            <person name="Sanka R."/>
            <person name="Torralba M."/>
            <person name="Gillis M."/>
            <person name="Haft D.H."/>
            <person name="Methe B."/>
            <person name="Sutton G."/>
            <person name="Nelson K.E."/>
        </authorList>
    </citation>
    <scope>NUCLEOTIDE SEQUENCE [LARGE SCALE GENOMIC DNA]</scope>
    <source>
        <strain evidence="2 3">S7-1-13</strain>
    </source>
</reference>
<accession>A0A095X0J6</accession>
<dbReference type="InterPro" id="IPR052179">
    <property type="entry name" value="DD-CPase-like"/>
</dbReference>
<evidence type="ECO:0000313" key="3">
    <source>
        <dbReference type="Proteomes" id="UP000029579"/>
    </source>
</evidence>
<evidence type="ECO:0000313" key="2">
    <source>
        <dbReference type="EMBL" id="KGF03328.1"/>
    </source>
</evidence>
<dbReference type="PANTHER" id="PTHR34385:SF1">
    <property type="entry name" value="PEPTIDOGLYCAN L-ALANYL-D-GLUTAMATE ENDOPEPTIDASE CWLK"/>
    <property type="match status" value="1"/>
</dbReference>
<keyword evidence="2" id="KW-0645">Protease</keyword>
<dbReference type="GO" id="GO:0006508">
    <property type="term" value="P:proteolysis"/>
    <property type="evidence" value="ECO:0007669"/>
    <property type="project" value="InterPro"/>
</dbReference>
<keyword evidence="2" id="KW-0121">Carboxypeptidase</keyword>
<dbReference type="PANTHER" id="PTHR34385">
    <property type="entry name" value="D-ALANYL-D-ALANINE CARBOXYPEPTIDASE"/>
    <property type="match status" value="1"/>
</dbReference>
<comment type="caution">
    <text evidence="2">The sequence shown here is derived from an EMBL/GenBank/DDBJ whole genome shotgun (WGS) entry which is preliminary data.</text>
</comment>
<dbReference type="InterPro" id="IPR009045">
    <property type="entry name" value="Zn_M74/Hedgehog-like"/>
</dbReference>
<feature type="domain" description="D-alanyl-D-alanine carboxypeptidase-like core" evidence="1">
    <location>
        <begin position="196"/>
        <end position="311"/>
    </location>
</feature>
<dbReference type="Proteomes" id="UP000029579">
    <property type="component" value="Unassembled WGS sequence"/>
</dbReference>
<dbReference type="GO" id="GO:0004180">
    <property type="term" value="F:carboxypeptidase activity"/>
    <property type="evidence" value="ECO:0007669"/>
    <property type="project" value="UniProtKB-KW"/>
</dbReference>
<name>A0A095X0J6_9FIRM</name>
<evidence type="ECO:0000259" key="1">
    <source>
        <dbReference type="Pfam" id="PF02557"/>
    </source>
</evidence>
<dbReference type="CDD" id="cd14852">
    <property type="entry name" value="LD-carboxypeptidase"/>
    <property type="match status" value="1"/>
</dbReference>
<gene>
    <name evidence="2" type="ORF">HMPREF1630_07755</name>
</gene>
<dbReference type="Gene3D" id="3.30.1380.10">
    <property type="match status" value="1"/>
</dbReference>
<proteinExistence type="predicted"/>
<keyword evidence="2" id="KW-0378">Hydrolase</keyword>
<organism evidence="2 3">
    <name type="scientific">Anaerococcus lactolyticus S7-1-13</name>
    <dbReference type="NCBI Taxonomy" id="1284686"/>
    <lineage>
        <taxon>Bacteria</taxon>
        <taxon>Bacillati</taxon>
        <taxon>Bacillota</taxon>
        <taxon>Tissierellia</taxon>
        <taxon>Tissierellales</taxon>
        <taxon>Peptoniphilaceae</taxon>
        <taxon>Anaerococcus</taxon>
    </lineage>
</organism>
<dbReference type="InterPro" id="IPR058193">
    <property type="entry name" value="VanY/YodJ_core_dom"/>
</dbReference>
<dbReference type="AlphaFoldDB" id="A0A095X0J6"/>
<dbReference type="SUPFAM" id="SSF55166">
    <property type="entry name" value="Hedgehog/DD-peptidase"/>
    <property type="match status" value="1"/>
</dbReference>
<sequence>MSNKGIRELKRRKRREARKKTRKAVLLGIGVVLTLTTAKFALQKEDNYQIRRPSEYRIASGELMSNENRQEKTSTSDVHVATEIGFNNIKIKDELKIEDSAYQDELIQYVKCLQTQYAYQFPNDYSKTDKFVKEGQYLGFYGCENGFAKVKIDDSYYYVNKYGLSKPEAGEDIKVVNGLVYVSEAYPLPANFDPGVDKTARRAFETMRQDMARAGLDLRIASDYRGYELEGKMHDAGEVDAEVAGTSEHQTGTAFDFFTEGTKYNDKFEATAEYKWLAENAYKYGFIERYPKGKENKTHHKAQAWHYRFVGVENAKEMYDNNLTLEEFLKIS</sequence>
<dbReference type="RefSeq" id="WP_004828356.1">
    <property type="nucleotide sequence ID" value="NZ_JRMW01000040.1"/>
</dbReference>
<dbReference type="EMBL" id="JRMW01000040">
    <property type="protein sequence ID" value="KGF03328.1"/>
    <property type="molecule type" value="Genomic_DNA"/>
</dbReference>
<dbReference type="eggNOG" id="COG1876">
    <property type="taxonomic scope" value="Bacteria"/>
</dbReference>
<dbReference type="OrthoDB" id="9792074at2"/>
<protein>
    <submittedName>
        <fullName evidence="2">D-Ala-D-Ala carboxypeptidase</fullName>
    </submittedName>
</protein>
<dbReference type="InterPro" id="IPR003709">
    <property type="entry name" value="VanY-like_core_dom"/>
</dbReference>